<gene>
    <name evidence="1" type="ORF">MTP09_04840</name>
</gene>
<sequence>MQELNFAKVQNFGKVVLGNRKDSHFSIHNFSKQSLRINPLIKRPLHQSAYGGKTLHP</sequence>
<dbReference type="Proteomes" id="UP000831460">
    <property type="component" value="Chromosome"/>
</dbReference>
<name>A0ABY4BRY5_9FLAO</name>
<evidence type="ECO:0000313" key="2">
    <source>
        <dbReference type="Proteomes" id="UP000831460"/>
    </source>
</evidence>
<accession>A0ABY4BRY5</accession>
<evidence type="ECO:0000313" key="1">
    <source>
        <dbReference type="EMBL" id="UOE41963.1"/>
    </source>
</evidence>
<dbReference type="RefSeq" id="WP_243550886.1">
    <property type="nucleotide sequence ID" value="NZ_CP094532.1"/>
</dbReference>
<reference evidence="1 2" key="1">
    <citation type="submission" date="2022-03" db="EMBL/GenBank/DDBJ databases">
        <title>Chryseobacterium sp. isolated from particulate matters in swine house.</title>
        <authorList>
            <person name="Won M."/>
            <person name="Kim S.-J."/>
            <person name="Kwon S.-W."/>
        </authorList>
    </citation>
    <scope>NUCLEOTIDE SEQUENCE [LARGE SCALE GENOMIC DNA]</scope>
    <source>
        <strain evidence="1 2">SC2-2</strain>
    </source>
</reference>
<keyword evidence="2" id="KW-1185">Reference proteome</keyword>
<protein>
    <submittedName>
        <fullName evidence="1">Uncharacterized protein</fullName>
    </submittedName>
</protein>
<organism evidence="1 2">
    <name type="scientific">Chryseobacterium suipulveris</name>
    <dbReference type="NCBI Taxonomy" id="2929800"/>
    <lineage>
        <taxon>Bacteria</taxon>
        <taxon>Pseudomonadati</taxon>
        <taxon>Bacteroidota</taxon>
        <taxon>Flavobacteriia</taxon>
        <taxon>Flavobacteriales</taxon>
        <taxon>Weeksellaceae</taxon>
        <taxon>Chryseobacterium group</taxon>
        <taxon>Chryseobacterium</taxon>
    </lineage>
</organism>
<dbReference type="EMBL" id="CP094532">
    <property type="protein sequence ID" value="UOE41963.1"/>
    <property type="molecule type" value="Genomic_DNA"/>
</dbReference>
<proteinExistence type="predicted"/>